<comment type="caution">
    <text evidence="1">The sequence shown here is derived from an EMBL/GenBank/DDBJ whole genome shotgun (WGS) entry which is preliminary data.</text>
</comment>
<gene>
    <name evidence="1" type="ORF">BG61_15160</name>
</gene>
<name>A0A069PMB0_9BURK</name>
<dbReference type="EMBL" id="JFHC01000023">
    <property type="protein sequence ID" value="KDR41828.1"/>
    <property type="molecule type" value="Genomic_DNA"/>
</dbReference>
<evidence type="ECO:0008006" key="3">
    <source>
        <dbReference type="Google" id="ProtNLM"/>
    </source>
</evidence>
<proteinExistence type="predicted"/>
<evidence type="ECO:0000313" key="2">
    <source>
        <dbReference type="Proteomes" id="UP000027466"/>
    </source>
</evidence>
<organism evidence="1 2">
    <name type="scientific">Caballeronia glathei</name>
    <dbReference type="NCBI Taxonomy" id="60547"/>
    <lineage>
        <taxon>Bacteria</taxon>
        <taxon>Pseudomonadati</taxon>
        <taxon>Pseudomonadota</taxon>
        <taxon>Betaproteobacteria</taxon>
        <taxon>Burkholderiales</taxon>
        <taxon>Burkholderiaceae</taxon>
        <taxon>Caballeronia</taxon>
    </lineage>
</organism>
<sequence length="134" mass="13526">MKEITRRMRRHPACANKTAVAASPFMTAATQAAARALPFGIALLAAASLAGCASSNNASLINLPDGQTGYAVNCSGADAGSSWASCYVLAGKACGATGYDIVSKDNEEGGPTGGGITNVISANVKNRSMIVRCK</sequence>
<keyword evidence="2" id="KW-1185">Reference proteome</keyword>
<protein>
    <recommendedName>
        <fullName evidence="3">Lipoprotein</fullName>
    </recommendedName>
</protein>
<evidence type="ECO:0000313" key="1">
    <source>
        <dbReference type="EMBL" id="KDR41828.1"/>
    </source>
</evidence>
<dbReference type="Proteomes" id="UP000027466">
    <property type="component" value="Unassembled WGS sequence"/>
</dbReference>
<dbReference type="AlphaFoldDB" id="A0A069PMB0"/>
<reference evidence="1 2" key="1">
    <citation type="submission" date="2014-03" db="EMBL/GenBank/DDBJ databases">
        <title>Draft Genome Sequences of Four Burkholderia Strains.</title>
        <authorList>
            <person name="Liu X.Y."/>
            <person name="Li C.X."/>
            <person name="Xu J.H."/>
        </authorList>
    </citation>
    <scope>NUCLEOTIDE SEQUENCE [LARGE SCALE GENOMIC DNA]</scope>
    <source>
        <strain evidence="1 2">DSM 50014</strain>
    </source>
</reference>
<accession>A0A069PMB0</accession>